<dbReference type="EMBL" id="CP036273">
    <property type="protein sequence ID" value="QDU19527.1"/>
    <property type="molecule type" value="Genomic_DNA"/>
</dbReference>
<protein>
    <submittedName>
        <fullName evidence="2">Uncharacterized protein</fullName>
    </submittedName>
</protein>
<dbReference type="OrthoDB" id="517419at2"/>
<dbReference type="RefSeq" id="WP_145235623.1">
    <property type="nucleotide sequence ID" value="NZ_CP036273.1"/>
</dbReference>
<evidence type="ECO:0000313" key="3">
    <source>
        <dbReference type="Proteomes" id="UP000319576"/>
    </source>
</evidence>
<reference evidence="2 3" key="1">
    <citation type="submission" date="2019-02" db="EMBL/GenBank/DDBJ databases">
        <title>Deep-cultivation of Planctomycetes and their phenomic and genomic characterization uncovers novel biology.</title>
        <authorList>
            <person name="Wiegand S."/>
            <person name="Jogler M."/>
            <person name="Boedeker C."/>
            <person name="Pinto D."/>
            <person name="Vollmers J."/>
            <person name="Rivas-Marin E."/>
            <person name="Kohn T."/>
            <person name="Peeters S.H."/>
            <person name="Heuer A."/>
            <person name="Rast P."/>
            <person name="Oberbeckmann S."/>
            <person name="Bunk B."/>
            <person name="Jeske O."/>
            <person name="Meyerdierks A."/>
            <person name="Storesund J.E."/>
            <person name="Kallscheuer N."/>
            <person name="Luecker S."/>
            <person name="Lage O.M."/>
            <person name="Pohl T."/>
            <person name="Merkel B.J."/>
            <person name="Hornburger P."/>
            <person name="Mueller R.-W."/>
            <person name="Bruemmer F."/>
            <person name="Labrenz M."/>
            <person name="Spormann A.M."/>
            <person name="Op den Camp H."/>
            <person name="Overmann J."/>
            <person name="Amann R."/>
            <person name="Jetten M.S.M."/>
            <person name="Mascher T."/>
            <person name="Medema M.H."/>
            <person name="Devos D.P."/>
            <person name="Kaster A.-K."/>
            <person name="Ovreas L."/>
            <person name="Rohde M."/>
            <person name="Galperin M.Y."/>
            <person name="Jogler C."/>
        </authorList>
    </citation>
    <scope>NUCLEOTIDE SEQUENCE [LARGE SCALE GENOMIC DNA]</scope>
    <source>
        <strain evidence="2 3">ETA_A1</strain>
    </source>
</reference>
<evidence type="ECO:0000313" key="2">
    <source>
        <dbReference type="EMBL" id="QDU19527.1"/>
    </source>
</evidence>
<gene>
    <name evidence="2" type="ORF">ETAA1_14560</name>
</gene>
<keyword evidence="3" id="KW-1185">Reference proteome</keyword>
<name>A0A517XPU6_9BACT</name>
<evidence type="ECO:0000256" key="1">
    <source>
        <dbReference type="SAM" id="MobiDB-lite"/>
    </source>
</evidence>
<accession>A0A517XPU6</accession>
<dbReference type="AlphaFoldDB" id="A0A517XPU6"/>
<dbReference type="Proteomes" id="UP000319576">
    <property type="component" value="Chromosome"/>
</dbReference>
<proteinExistence type="predicted"/>
<dbReference type="KEGG" id="uli:ETAA1_14560"/>
<organism evidence="2 3">
    <name type="scientific">Urbifossiella limnaea</name>
    <dbReference type="NCBI Taxonomy" id="2528023"/>
    <lineage>
        <taxon>Bacteria</taxon>
        <taxon>Pseudomonadati</taxon>
        <taxon>Planctomycetota</taxon>
        <taxon>Planctomycetia</taxon>
        <taxon>Gemmatales</taxon>
        <taxon>Gemmataceae</taxon>
        <taxon>Urbifossiella</taxon>
    </lineage>
</organism>
<feature type="region of interest" description="Disordered" evidence="1">
    <location>
        <begin position="1"/>
        <end position="22"/>
    </location>
</feature>
<sequence>MGKKKPATKGHQLHEPSAEGLGAAQATAAGAAFVWHSGRLTGIGSYEGVGGRGVTITWDEGGATSHVGGISDAEWEVFKLAFVSGGRVAVLSDLPDWEWMYDYRFLEALR</sequence>